<evidence type="ECO:0008006" key="4">
    <source>
        <dbReference type="Google" id="ProtNLM"/>
    </source>
</evidence>
<feature type="chain" id="PRO_5001775053" description="SSCRP protein" evidence="1">
    <location>
        <begin position="19"/>
        <end position="148"/>
    </location>
</feature>
<evidence type="ECO:0000313" key="3">
    <source>
        <dbReference type="Proteomes" id="UP000028545"/>
    </source>
</evidence>
<dbReference type="Proteomes" id="UP000028545">
    <property type="component" value="Unassembled WGS sequence"/>
</dbReference>
<comment type="caution">
    <text evidence="2">The sequence shown here is derived from an EMBL/GenBank/DDBJ whole genome shotgun (WGS) entry which is preliminary data.</text>
</comment>
<dbReference type="OMA" id="FCAATRC"/>
<dbReference type="OrthoDB" id="4509278at2759"/>
<organism evidence="2 3">
    <name type="scientific">Pseudallescheria apiosperma</name>
    <name type="common">Scedosporium apiospermum</name>
    <dbReference type="NCBI Taxonomy" id="563466"/>
    <lineage>
        <taxon>Eukaryota</taxon>
        <taxon>Fungi</taxon>
        <taxon>Dikarya</taxon>
        <taxon>Ascomycota</taxon>
        <taxon>Pezizomycotina</taxon>
        <taxon>Sordariomycetes</taxon>
        <taxon>Hypocreomycetidae</taxon>
        <taxon>Microascales</taxon>
        <taxon>Microascaceae</taxon>
        <taxon>Scedosporium</taxon>
    </lineage>
</organism>
<evidence type="ECO:0000313" key="2">
    <source>
        <dbReference type="EMBL" id="KEZ39244.1"/>
    </source>
</evidence>
<dbReference type="AlphaFoldDB" id="A0A084FVY2"/>
<dbReference type="RefSeq" id="XP_016639043.1">
    <property type="nucleotide sequence ID" value="XM_016791199.1"/>
</dbReference>
<sequence>MFLSSALTLLTLASTAFAHPSLTPRDAQTVHLTFHGGPASYSMEFAADGVVHQTNNDIAVSIIDAPDYFAQSNCHFVTDGPVAFVSSISPQGVQQLLVGPPQPIRSVSCSGVCLPTYSDCYINGQPQGTCCAGYCAANKCRPWVNPYA</sequence>
<feature type="signal peptide" evidence="1">
    <location>
        <begin position="1"/>
        <end position="18"/>
    </location>
</feature>
<keyword evidence="1" id="KW-0732">Signal</keyword>
<accession>A0A084FVY2</accession>
<dbReference type="HOGENOM" id="CLU_146834_0_0_1"/>
<keyword evidence="3" id="KW-1185">Reference proteome</keyword>
<name>A0A084FVY2_PSEDA</name>
<reference evidence="2 3" key="1">
    <citation type="journal article" date="2014" name="Genome Announc.">
        <title>Draft genome sequence of the pathogenic fungus Scedosporium apiospermum.</title>
        <authorList>
            <person name="Vandeputte P."/>
            <person name="Ghamrawi S."/>
            <person name="Rechenmann M."/>
            <person name="Iltis A."/>
            <person name="Giraud S."/>
            <person name="Fleury M."/>
            <person name="Thornton C."/>
            <person name="Delhaes L."/>
            <person name="Meyer W."/>
            <person name="Papon N."/>
            <person name="Bouchara J.P."/>
        </authorList>
    </citation>
    <scope>NUCLEOTIDE SEQUENCE [LARGE SCALE GENOMIC DNA]</scope>
    <source>
        <strain evidence="2 3">IHEM 14462</strain>
    </source>
</reference>
<protein>
    <recommendedName>
        <fullName evidence="4">SSCRP protein</fullName>
    </recommendedName>
</protein>
<dbReference type="EMBL" id="JOWA01000154">
    <property type="protein sequence ID" value="KEZ39244.1"/>
    <property type="molecule type" value="Genomic_DNA"/>
</dbReference>
<proteinExistence type="predicted"/>
<dbReference type="GeneID" id="27728987"/>
<dbReference type="KEGG" id="sapo:SAPIO_CDS9915"/>
<evidence type="ECO:0000256" key="1">
    <source>
        <dbReference type="SAM" id="SignalP"/>
    </source>
</evidence>
<gene>
    <name evidence="2" type="ORF">SAPIO_CDS9915</name>
</gene>
<dbReference type="VEuPathDB" id="FungiDB:SAPIO_CDS9915"/>